<dbReference type="GO" id="GO:0016740">
    <property type="term" value="F:transferase activity"/>
    <property type="evidence" value="ECO:0007669"/>
    <property type="project" value="UniProtKB-KW"/>
</dbReference>
<sequence length="109" mass="12793">MLFNCYEFIFIFLCIVLLRCFILSRFKSSVLSVGWLVTASFFFYGCWNPKYLFLIIGCVIFNYFIGNVINKEVKNKILSSRLFFIKIVANLACIGYFKYYFCLDDTGIS</sequence>
<keyword evidence="1" id="KW-1133">Transmembrane helix</keyword>
<feature type="transmembrane region" description="Helical" evidence="1">
    <location>
        <begin position="6"/>
        <end position="22"/>
    </location>
</feature>
<protein>
    <submittedName>
        <fullName evidence="2">Alginate O-acetyltransferase</fullName>
    </submittedName>
</protein>
<dbReference type="Proteomes" id="UP000003781">
    <property type="component" value="Unassembled WGS sequence"/>
</dbReference>
<feature type="transmembrane region" description="Helical" evidence="1">
    <location>
        <begin position="29"/>
        <end position="45"/>
    </location>
</feature>
<keyword evidence="2" id="KW-0808">Transferase</keyword>
<reference evidence="2 3" key="1">
    <citation type="submission" date="2007-03" db="EMBL/GenBank/DDBJ databases">
        <authorList>
            <person name="Stal L."/>
            <person name="Ferriera S."/>
            <person name="Johnson J."/>
            <person name="Kravitz S."/>
            <person name="Beeson K."/>
            <person name="Sutton G."/>
            <person name="Rogers Y.-H."/>
            <person name="Friedman R."/>
            <person name="Frazier M."/>
            <person name="Venter J.C."/>
        </authorList>
    </citation>
    <scope>NUCLEOTIDE SEQUENCE [LARGE SCALE GENOMIC DNA]</scope>
    <source>
        <strain evidence="2 3">CCY0110</strain>
    </source>
</reference>
<evidence type="ECO:0000256" key="1">
    <source>
        <dbReference type="SAM" id="Phobius"/>
    </source>
</evidence>
<gene>
    <name evidence="2" type="ORF">CY0110_09166</name>
</gene>
<dbReference type="eggNOG" id="COG1696">
    <property type="taxonomic scope" value="Bacteria"/>
</dbReference>
<dbReference type="OrthoDB" id="9805788at2"/>
<feature type="transmembrane region" description="Helical" evidence="1">
    <location>
        <begin position="82"/>
        <end position="101"/>
    </location>
</feature>
<feature type="transmembrane region" description="Helical" evidence="1">
    <location>
        <begin position="51"/>
        <end position="70"/>
    </location>
</feature>
<name>A3IVF6_9CHRO</name>
<dbReference type="EMBL" id="AAXW01000042">
    <property type="protein sequence ID" value="EAZ89528.1"/>
    <property type="molecule type" value="Genomic_DNA"/>
</dbReference>
<accession>A3IVF6</accession>
<comment type="caution">
    <text evidence="2">The sequence shown here is derived from an EMBL/GenBank/DDBJ whole genome shotgun (WGS) entry which is preliminary data.</text>
</comment>
<dbReference type="AlphaFoldDB" id="A3IVF6"/>
<keyword evidence="3" id="KW-1185">Reference proteome</keyword>
<dbReference type="RefSeq" id="WP_008277366.1">
    <property type="nucleotide sequence ID" value="NZ_AAXW01000042.1"/>
</dbReference>
<keyword evidence="1" id="KW-0472">Membrane</keyword>
<keyword evidence="1" id="KW-0812">Transmembrane</keyword>
<proteinExistence type="predicted"/>
<organism evidence="2 3">
    <name type="scientific">Crocosphaera chwakensis CCY0110</name>
    <dbReference type="NCBI Taxonomy" id="391612"/>
    <lineage>
        <taxon>Bacteria</taxon>
        <taxon>Bacillati</taxon>
        <taxon>Cyanobacteriota</taxon>
        <taxon>Cyanophyceae</taxon>
        <taxon>Oscillatoriophycideae</taxon>
        <taxon>Chroococcales</taxon>
        <taxon>Aphanothecaceae</taxon>
        <taxon>Crocosphaera</taxon>
        <taxon>Crocosphaera chwakensis</taxon>
    </lineage>
</organism>
<evidence type="ECO:0000313" key="2">
    <source>
        <dbReference type="EMBL" id="EAZ89528.1"/>
    </source>
</evidence>
<evidence type="ECO:0000313" key="3">
    <source>
        <dbReference type="Proteomes" id="UP000003781"/>
    </source>
</evidence>